<dbReference type="SUPFAM" id="SSF56112">
    <property type="entry name" value="Protein kinase-like (PK-like)"/>
    <property type="match status" value="1"/>
</dbReference>
<protein>
    <submittedName>
        <fullName evidence="1">Streptomycin 6-kinase</fullName>
    </submittedName>
</protein>
<reference evidence="1 2" key="1">
    <citation type="submission" date="2016-10" db="EMBL/GenBank/DDBJ databases">
        <authorList>
            <person name="de Groot N.N."/>
        </authorList>
    </citation>
    <scope>NUCLEOTIDE SEQUENCE [LARGE SCALE GENOMIC DNA]</scope>
    <source>
        <strain evidence="1 2">Nm110</strain>
    </source>
</reference>
<dbReference type="RefSeq" id="WP_074667606.1">
    <property type="nucleotide sequence ID" value="NZ_FNNH01000037.1"/>
</dbReference>
<dbReference type="GO" id="GO:0019748">
    <property type="term" value="P:secondary metabolic process"/>
    <property type="evidence" value="ECO:0007669"/>
    <property type="project" value="InterPro"/>
</dbReference>
<dbReference type="Pfam" id="PF04655">
    <property type="entry name" value="APH_6_hur"/>
    <property type="match status" value="1"/>
</dbReference>
<keyword evidence="1" id="KW-0418">Kinase</keyword>
<dbReference type="Proteomes" id="UP000183454">
    <property type="component" value="Unassembled WGS sequence"/>
</dbReference>
<keyword evidence="1" id="KW-0808">Transferase</keyword>
<dbReference type="InterPro" id="IPR006748">
    <property type="entry name" value="NH2Glyco/OHUrea_AB-resist_kin"/>
</dbReference>
<proteinExistence type="predicted"/>
<dbReference type="GO" id="GO:0016301">
    <property type="term" value="F:kinase activity"/>
    <property type="evidence" value="ECO:0007669"/>
    <property type="project" value="UniProtKB-KW"/>
</dbReference>
<dbReference type="EMBL" id="FNNH01000037">
    <property type="protein sequence ID" value="SDW91106.1"/>
    <property type="molecule type" value="Genomic_DNA"/>
</dbReference>
<name>A0A1H2XEC1_9PROT</name>
<evidence type="ECO:0000313" key="1">
    <source>
        <dbReference type="EMBL" id="SDW91106.1"/>
    </source>
</evidence>
<accession>A0A1H2XEC1</accession>
<organism evidence="1 2">
    <name type="scientific">Nitrosomonas communis</name>
    <dbReference type="NCBI Taxonomy" id="44574"/>
    <lineage>
        <taxon>Bacteria</taxon>
        <taxon>Pseudomonadati</taxon>
        <taxon>Pseudomonadota</taxon>
        <taxon>Betaproteobacteria</taxon>
        <taxon>Nitrosomonadales</taxon>
        <taxon>Nitrosomonadaceae</taxon>
        <taxon>Nitrosomonas</taxon>
    </lineage>
</organism>
<evidence type="ECO:0000313" key="2">
    <source>
        <dbReference type="Proteomes" id="UP000183454"/>
    </source>
</evidence>
<dbReference type="GO" id="GO:0016773">
    <property type="term" value="F:phosphotransferase activity, alcohol group as acceptor"/>
    <property type="evidence" value="ECO:0007669"/>
    <property type="project" value="InterPro"/>
</dbReference>
<sequence>MFKPYLSRWNLISDGDPIVTRSSYLLPVRMDGHINGNPAMLKIAMDTEEKFGGLVMQWWNGDGAARVYAYEGDALLMERAQGTNSLIEMAYQGQDDEASRIACNVIAKLHKPRSTPPPELIPLNIWFEALESAAQREGSLLLESLAVARKLLASPRDIVVLHGDVHHANVLDFGSRGWLAIDPKRIIGERGYDYANLLCNPELPTVTDPLRFICQSHVIAQAANLERRRLLQWTLAYAGLSASWFLEEDDHQNADLDLFIAELALQALSMEANNRDGIY</sequence>
<gene>
    <name evidence="1" type="ORF">SAMN05421882_103730</name>
</gene>
<dbReference type="InterPro" id="IPR011009">
    <property type="entry name" value="Kinase-like_dom_sf"/>
</dbReference>
<dbReference type="AlphaFoldDB" id="A0A1H2XEC1"/>